<accession>A0A1Q3AHA6</accession>
<protein>
    <submittedName>
        <fullName evidence="2">Uncharacterized protein</fullName>
    </submittedName>
</protein>
<reference evidence="2 3" key="1">
    <citation type="submission" date="2016-08" db="EMBL/GenBank/DDBJ databases">
        <title>Draft genome sequence of allopolyploid Zygosaccharomyces rouxii.</title>
        <authorList>
            <person name="Watanabe J."/>
            <person name="Uehara K."/>
            <person name="Mogi Y."/>
            <person name="Tsukioka Y."/>
        </authorList>
    </citation>
    <scope>NUCLEOTIDE SEQUENCE [LARGE SCALE GENOMIC DNA]</scope>
    <source>
        <strain evidence="2 3">NBRC 110957</strain>
    </source>
</reference>
<dbReference type="Pfam" id="PF10306">
    <property type="entry name" value="FLILHELTA"/>
    <property type="match status" value="1"/>
</dbReference>
<dbReference type="EMBL" id="BDGX01000045">
    <property type="protein sequence ID" value="GAV55030.1"/>
    <property type="molecule type" value="Genomic_DNA"/>
</dbReference>
<dbReference type="Proteomes" id="UP000187013">
    <property type="component" value="Unassembled WGS sequence"/>
</dbReference>
<keyword evidence="1" id="KW-1133">Transmembrane helix</keyword>
<evidence type="ECO:0000256" key="1">
    <source>
        <dbReference type="SAM" id="Phobius"/>
    </source>
</evidence>
<keyword evidence="1" id="KW-0472">Membrane</keyword>
<dbReference type="AlphaFoldDB" id="A0A1Q3AHA6"/>
<dbReference type="PANTHER" id="PTHR28002:SF1">
    <property type="entry name" value="MIOREX COMPLEX COMPONENT 11"/>
    <property type="match status" value="1"/>
</dbReference>
<evidence type="ECO:0000313" key="2">
    <source>
        <dbReference type="EMBL" id="GAV55030.1"/>
    </source>
</evidence>
<sequence>MNVIITSASRRLCHDPLVGRKLLPTPRPLNILISKYSTIHNDKSSSTKIQAQNQQDRLHKIIAKSRILSKLNRNPRFASYFDRLSDAGVTSTVTSFLILHEFTAIVPLFGLWYIFYQLDLPEQYELPLYFRDLLNRCGDAMERLVGDNYSKDLDHNRLILAGAISYSIVKLLYPVRVFLSLWGAPYIGRWILSPFRRIRSKYAKKDEKSAGEPNA</sequence>
<dbReference type="InterPro" id="IPR018811">
    <property type="entry name" value="MRX11"/>
</dbReference>
<dbReference type="GO" id="GO:0005739">
    <property type="term" value="C:mitochondrion"/>
    <property type="evidence" value="ECO:0007669"/>
    <property type="project" value="TreeGrafter"/>
</dbReference>
<dbReference type="PANTHER" id="PTHR28002">
    <property type="entry name" value="MIOREX COMPLEX COMPONENT 11"/>
    <property type="match status" value="1"/>
</dbReference>
<feature type="transmembrane region" description="Helical" evidence="1">
    <location>
        <begin position="93"/>
        <end position="115"/>
    </location>
</feature>
<organism evidence="2 3">
    <name type="scientific">Zygosaccharomyces rouxii</name>
    <dbReference type="NCBI Taxonomy" id="4956"/>
    <lineage>
        <taxon>Eukaryota</taxon>
        <taxon>Fungi</taxon>
        <taxon>Dikarya</taxon>
        <taxon>Ascomycota</taxon>
        <taxon>Saccharomycotina</taxon>
        <taxon>Saccharomycetes</taxon>
        <taxon>Saccharomycetales</taxon>
        <taxon>Saccharomycetaceae</taxon>
        <taxon>Zygosaccharomyces</taxon>
    </lineage>
</organism>
<proteinExistence type="predicted"/>
<keyword evidence="1" id="KW-0812">Transmembrane</keyword>
<gene>
    <name evidence="2" type="ORF">ZYGR_0AS03530</name>
</gene>
<comment type="caution">
    <text evidence="2">The sequence shown here is derived from an EMBL/GenBank/DDBJ whole genome shotgun (WGS) entry which is preliminary data.</text>
</comment>
<dbReference type="OrthoDB" id="5580261at2759"/>
<name>A0A1Q3AHA6_ZYGRO</name>
<evidence type="ECO:0000313" key="3">
    <source>
        <dbReference type="Proteomes" id="UP000187013"/>
    </source>
</evidence>